<comment type="caution">
    <text evidence="16">The sequence shown here is derived from an EMBL/GenBank/DDBJ whole genome shotgun (WGS) entry which is preliminary data.</text>
</comment>
<evidence type="ECO:0000256" key="12">
    <source>
        <dbReference type="ARBA" id="ARBA00040743"/>
    </source>
</evidence>
<dbReference type="EMBL" id="AILW01000003">
    <property type="protein sequence ID" value="EJF83887.1"/>
    <property type="molecule type" value="Genomic_DNA"/>
</dbReference>
<gene>
    <name evidence="16" type="ORF">MCU_00555</name>
</gene>
<keyword evidence="7 14" id="KW-0472">Membrane</keyword>
<evidence type="ECO:0000256" key="11">
    <source>
        <dbReference type="ARBA" id="ARBA00038408"/>
    </source>
</evidence>
<evidence type="ECO:0000256" key="7">
    <source>
        <dbReference type="ARBA" id="ARBA00023136"/>
    </source>
</evidence>
<comment type="similarity">
    <text evidence="11">Belongs to the PpiD chaperone family.</text>
</comment>
<evidence type="ECO:0000256" key="6">
    <source>
        <dbReference type="ARBA" id="ARBA00022989"/>
    </source>
</evidence>
<dbReference type="Gene3D" id="3.10.50.40">
    <property type="match status" value="1"/>
</dbReference>
<organism evidence="16 17">
    <name type="scientific">Bartonella elizabethae Re6043vi</name>
    <dbReference type="NCBI Taxonomy" id="1094554"/>
    <lineage>
        <taxon>Bacteria</taxon>
        <taxon>Pseudomonadati</taxon>
        <taxon>Pseudomonadota</taxon>
        <taxon>Alphaproteobacteria</taxon>
        <taxon>Hyphomicrobiales</taxon>
        <taxon>Bartonellaceae</taxon>
        <taxon>Bartonella</taxon>
    </lineage>
</organism>
<dbReference type="SUPFAM" id="SSF109998">
    <property type="entry name" value="Triger factor/SurA peptide-binding domain-like"/>
    <property type="match status" value="1"/>
</dbReference>
<feature type="domain" description="PpiC" evidence="15">
    <location>
        <begin position="249"/>
        <end position="366"/>
    </location>
</feature>
<evidence type="ECO:0000256" key="5">
    <source>
        <dbReference type="ARBA" id="ARBA00022692"/>
    </source>
</evidence>
<evidence type="ECO:0000259" key="15">
    <source>
        <dbReference type="Pfam" id="PF13145"/>
    </source>
</evidence>
<evidence type="ECO:0000256" key="2">
    <source>
        <dbReference type="ARBA" id="ARBA00018370"/>
    </source>
</evidence>
<dbReference type="PANTHER" id="PTHR47529:SF1">
    <property type="entry name" value="PERIPLASMIC CHAPERONE PPID"/>
    <property type="match status" value="1"/>
</dbReference>
<protein>
    <recommendedName>
        <fullName evidence="2">Parvulin-like PPIase</fullName>
    </recommendedName>
    <alternativeName>
        <fullName evidence="9">Peptidyl-prolyl cis-trans isomerase plp</fullName>
    </alternativeName>
    <alternativeName>
        <fullName evidence="12">Periplasmic chaperone PpiD</fullName>
    </alternativeName>
    <alternativeName>
        <fullName evidence="13">Periplasmic folding chaperone</fullName>
    </alternativeName>
    <alternativeName>
        <fullName evidence="10">Rotamase plp</fullName>
    </alternativeName>
</protein>
<evidence type="ECO:0000313" key="16">
    <source>
        <dbReference type="EMBL" id="EJF83887.1"/>
    </source>
</evidence>
<dbReference type="PANTHER" id="PTHR47529">
    <property type="entry name" value="PEPTIDYL-PROLYL CIS-TRANS ISOMERASE D"/>
    <property type="match status" value="1"/>
</dbReference>
<evidence type="ECO:0000256" key="1">
    <source>
        <dbReference type="ARBA" id="ARBA00004382"/>
    </source>
</evidence>
<evidence type="ECO:0000256" key="8">
    <source>
        <dbReference type="ARBA" id="ARBA00023186"/>
    </source>
</evidence>
<evidence type="ECO:0000256" key="3">
    <source>
        <dbReference type="ARBA" id="ARBA00022475"/>
    </source>
</evidence>
<evidence type="ECO:0000256" key="14">
    <source>
        <dbReference type="SAM" id="Phobius"/>
    </source>
</evidence>
<evidence type="ECO:0000256" key="9">
    <source>
        <dbReference type="ARBA" id="ARBA00030642"/>
    </source>
</evidence>
<dbReference type="Pfam" id="PF13145">
    <property type="entry name" value="Rotamase_2"/>
    <property type="match status" value="1"/>
</dbReference>
<dbReference type="RefSeq" id="WP_005773703.1">
    <property type="nucleotide sequence ID" value="NZ_JH725139.1"/>
</dbReference>
<evidence type="ECO:0000313" key="17">
    <source>
        <dbReference type="Proteomes" id="UP000008942"/>
    </source>
</evidence>
<evidence type="ECO:0000256" key="13">
    <source>
        <dbReference type="ARBA" id="ARBA00042775"/>
    </source>
</evidence>
<feature type="transmembrane region" description="Helical" evidence="14">
    <location>
        <begin position="12"/>
        <end position="31"/>
    </location>
</feature>
<dbReference type="SUPFAM" id="SSF54534">
    <property type="entry name" value="FKBP-like"/>
    <property type="match status" value="1"/>
</dbReference>
<keyword evidence="4" id="KW-0997">Cell inner membrane</keyword>
<dbReference type="InterPro" id="IPR027304">
    <property type="entry name" value="Trigger_fact/SurA_dom_sf"/>
</dbReference>
<keyword evidence="6 14" id="KW-1133">Transmembrane helix</keyword>
<sequence length="629" mass="71859">MLDVIRSATNSWIFRVFLAILLLCFILLWGIPHLHTKSERDLITSGNSIVTIDDYRLALADQSARLAQAAHLGRMFTPNEMQQYQIPAFVFNQLQQNVLLDEQVRKMKISLSKDTIARTIGSDKMFQINGTFDKNLFYNYLQHLRISESAFLNYYTKQEKRNQLIAALLSDMKTPDLFYKALALYQGEMRSADYLIIDLKEKQTIADPDHETLQKWFETHQSEFRTPEYRTVSLLSMELNDFVKPKDISTDEAKAYYTQNASRFVTPEKRTFEELRFPTREEADKAAKKIADGLSFDELVKTEKKTLNDIKKGPLTENELPNHLASEVFGLPQGQISPVINDLQGPVLVRVTHIEPSSSLPFENVEENIRQTLAKNRAANEIRSNYVSIENARFEGASFKELADQYKLTLRTITLDKTGKTLEGTVLTDLPQKDTLLNAIYQSNEGVDLDPLSFQNGGYLWYKVDKIIPARDKTLEEAKIDVLSQWKNEEIQRLLDEKAQNALKQLMEGKSFVALAQTLGVTKQTTTLLRRQDPSEVLGVEGIKTLFSGPQGHYGIIKGPVATNRIVYQIKSVTMPKDITPHTLSPEVRANIDMMIREDLKLEILQIANQEHPSEINSKNYNQIFNTLQ</sequence>
<evidence type="ECO:0000256" key="4">
    <source>
        <dbReference type="ARBA" id="ARBA00022519"/>
    </source>
</evidence>
<reference evidence="16 17" key="1">
    <citation type="submission" date="2012-03" db="EMBL/GenBank/DDBJ databases">
        <title>The Genome Sequence of Bartonella elizabethae Re6043vi.</title>
        <authorList>
            <consortium name="The Broad Institute Genome Sequencing Platform"/>
            <consortium name="The Broad Institute Genome Sequencing Center for Infectious Disease"/>
            <person name="Feldgarden M."/>
            <person name="Kirby J."/>
            <person name="Kosoy M."/>
            <person name="Birtles R."/>
            <person name="Probert W.S."/>
            <person name="Chiaraviglio L."/>
            <person name="Young S.K."/>
            <person name="Zeng Q."/>
            <person name="Gargeya S."/>
            <person name="Fitzgerald M."/>
            <person name="Haas B."/>
            <person name="Abouelleil A."/>
            <person name="Alvarado L."/>
            <person name="Arachchi H.M."/>
            <person name="Berlin A."/>
            <person name="Chapman S.B."/>
            <person name="Gearin G."/>
            <person name="Goldberg J."/>
            <person name="Griggs A."/>
            <person name="Gujja S."/>
            <person name="Hansen M."/>
            <person name="Heiman D."/>
            <person name="Howarth C."/>
            <person name="Larimer J."/>
            <person name="Lui A."/>
            <person name="MacDonald P.J.P."/>
            <person name="McCowen C."/>
            <person name="Montmayeur A."/>
            <person name="Murphy C."/>
            <person name="Neiman D."/>
            <person name="Pearson M."/>
            <person name="Priest M."/>
            <person name="Roberts A."/>
            <person name="Saif S."/>
            <person name="Shea T."/>
            <person name="Sisk P."/>
            <person name="Stolte C."/>
            <person name="Sykes S."/>
            <person name="Wortman J."/>
            <person name="Nusbaum C."/>
            <person name="Birren B."/>
        </authorList>
    </citation>
    <scope>NUCLEOTIDE SEQUENCE [LARGE SCALE GENOMIC DNA]</scope>
    <source>
        <strain evidence="16 17">Re6043vi</strain>
    </source>
</reference>
<dbReference type="InterPro" id="IPR046357">
    <property type="entry name" value="PPIase_dom_sf"/>
</dbReference>
<accession>A0ABN0GKX8</accession>
<proteinExistence type="inferred from homology"/>
<dbReference type="InterPro" id="IPR052029">
    <property type="entry name" value="PpiD_chaperone"/>
</dbReference>
<dbReference type="Proteomes" id="UP000008942">
    <property type="component" value="Unassembled WGS sequence"/>
</dbReference>
<name>A0ABN0GKX8_BAREL</name>
<keyword evidence="8" id="KW-0143">Chaperone</keyword>
<evidence type="ECO:0000256" key="10">
    <source>
        <dbReference type="ARBA" id="ARBA00031484"/>
    </source>
</evidence>
<keyword evidence="17" id="KW-1185">Reference proteome</keyword>
<dbReference type="InterPro" id="IPR000297">
    <property type="entry name" value="PPIase_PpiC"/>
</dbReference>
<keyword evidence="5 14" id="KW-0812">Transmembrane</keyword>
<keyword evidence="3" id="KW-1003">Cell membrane</keyword>
<comment type="subcellular location">
    <subcellularLocation>
        <location evidence="1">Cell inner membrane</location>
        <topology evidence="1">Single-pass type II membrane protein</topology>
        <orientation evidence="1">Periplasmic side</orientation>
    </subcellularLocation>
</comment>
<dbReference type="Pfam" id="PF13624">
    <property type="entry name" value="SurA_N_3"/>
    <property type="match status" value="1"/>
</dbReference>